<gene>
    <name evidence="2" type="ORF">RGQ30_16770</name>
</gene>
<dbReference type="Gene3D" id="3.40.980.10">
    <property type="entry name" value="MoaB/Mog-like domain"/>
    <property type="match status" value="1"/>
</dbReference>
<dbReference type="KEGG" id="lto:RGQ30_16770"/>
<dbReference type="PANTHER" id="PTHR13939">
    <property type="entry name" value="NICOTINAMIDE-NUCLEOTIDE AMIDOHYDROLASE PNCC"/>
    <property type="match status" value="1"/>
</dbReference>
<dbReference type="CDD" id="cd00885">
    <property type="entry name" value="cinA"/>
    <property type="match status" value="1"/>
</dbReference>
<dbReference type="Pfam" id="PF00994">
    <property type="entry name" value="MoCF_biosynth"/>
    <property type="match status" value="1"/>
</dbReference>
<dbReference type="AlphaFoldDB" id="A0AA86J214"/>
<name>A0AA86J214_9BURK</name>
<sequence length="260" mass="29146">MAVPKIGLIVVGDEILSGLRQDKHIPATIERLSARGLHLSWVQMVGDDREFLTETLKRSFASDHIVFSCGGIGGTPDDHTRQAAAQALGRPIVRHPGAVELIRQRCEESGQPLDEFRLRMADFPADASLIPNPYNRIAGFSVGRHHFVPGFPVMAWPMIEWVLDTIYPEFHHQELEYKKALLLFNTPEARITPVMEQLESSFPDCKLYSLPSVGDNKLARHIELGVKARGGVDKKDIVSQAFIELLKILESMQCKFELIV</sequence>
<evidence type="ECO:0000313" key="3">
    <source>
        <dbReference type="Proteomes" id="UP001329151"/>
    </source>
</evidence>
<protein>
    <submittedName>
        <fullName evidence="2">Molybdopterin-binding protein</fullName>
    </submittedName>
</protein>
<dbReference type="RefSeq" id="WP_130556332.1">
    <property type="nucleotide sequence ID" value="NZ_AP028947.1"/>
</dbReference>
<accession>A0AA86J214</accession>
<organism evidence="2 3">
    <name type="scientific">Limnobacter thiooxidans</name>
    <dbReference type="NCBI Taxonomy" id="131080"/>
    <lineage>
        <taxon>Bacteria</taxon>
        <taxon>Pseudomonadati</taxon>
        <taxon>Pseudomonadota</taxon>
        <taxon>Betaproteobacteria</taxon>
        <taxon>Burkholderiales</taxon>
        <taxon>Burkholderiaceae</taxon>
        <taxon>Limnobacter</taxon>
    </lineage>
</organism>
<reference evidence="2 3" key="1">
    <citation type="submission" date="2023-10" db="EMBL/GenBank/DDBJ databases">
        <title>Complete Genome Sequence of Limnobacter thiooxidans CS-K2T, Isolated from freshwater lake sediments in Bavaria, Germany.</title>
        <authorList>
            <person name="Naruki M."/>
            <person name="Watanabe A."/>
            <person name="Warashina T."/>
            <person name="Morita T."/>
            <person name="Arakawa K."/>
        </authorList>
    </citation>
    <scope>NUCLEOTIDE SEQUENCE [LARGE SCALE GENOMIC DNA]</scope>
    <source>
        <strain evidence="2 3">CS-K2</strain>
    </source>
</reference>
<evidence type="ECO:0000259" key="1">
    <source>
        <dbReference type="SMART" id="SM00852"/>
    </source>
</evidence>
<dbReference type="InterPro" id="IPR050101">
    <property type="entry name" value="CinA"/>
</dbReference>
<dbReference type="Proteomes" id="UP001329151">
    <property type="component" value="Chromosome"/>
</dbReference>
<keyword evidence="3" id="KW-1185">Reference proteome</keyword>
<dbReference type="PANTHER" id="PTHR13939:SF0">
    <property type="entry name" value="NMN AMIDOHYDROLASE-LIKE PROTEIN YFAY"/>
    <property type="match status" value="1"/>
</dbReference>
<dbReference type="EMBL" id="AP028947">
    <property type="protein sequence ID" value="BET26176.1"/>
    <property type="molecule type" value="Genomic_DNA"/>
</dbReference>
<dbReference type="InterPro" id="IPR001453">
    <property type="entry name" value="MoaB/Mog_dom"/>
</dbReference>
<evidence type="ECO:0000313" key="2">
    <source>
        <dbReference type="EMBL" id="BET26176.1"/>
    </source>
</evidence>
<feature type="domain" description="MoaB/Mog" evidence="1">
    <location>
        <begin position="7"/>
        <end position="170"/>
    </location>
</feature>
<dbReference type="SUPFAM" id="SSF53218">
    <property type="entry name" value="Molybdenum cofactor biosynthesis proteins"/>
    <property type="match status" value="1"/>
</dbReference>
<proteinExistence type="predicted"/>
<dbReference type="SMART" id="SM00852">
    <property type="entry name" value="MoCF_biosynth"/>
    <property type="match status" value="1"/>
</dbReference>
<dbReference type="InterPro" id="IPR036425">
    <property type="entry name" value="MoaB/Mog-like_dom_sf"/>
</dbReference>